<dbReference type="Proteomes" id="UP000006701">
    <property type="component" value="Unassembled WGS sequence"/>
</dbReference>
<feature type="compositionally biased region" description="Gly residues" evidence="1">
    <location>
        <begin position="234"/>
        <end position="246"/>
    </location>
</feature>
<dbReference type="Gene3D" id="3.10.20.90">
    <property type="entry name" value="Phosphatidylinositol 3-kinase Catalytic Subunit, Chain A, domain 1"/>
    <property type="match status" value="1"/>
</dbReference>
<dbReference type="SUPFAM" id="SSF46934">
    <property type="entry name" value="UBA-like"/>
    <property type="match status" value="1"/>
</dbReference>
<evidence type="ECO:0000256" key="1">
    <source>
        <dbReference type="SAM" id="MobiDB-lite"/>
    </source>
</evidence>
<feature type="compositionally biased region" description="Low complexity" evidence="1">
    <location>
        <begin position="93"/>
        <end position="116"/>
    </location>
</feature>
<dbReference type="VEuPathDB" id="FungiDB:ACLA_086720"/>
<evidence type="ECO:0000259" key="2">
    <source>
        <dbReference type="PROSITE" id="PS50030"/>
    </source>
</evidence>
<dbReference type="KEGG" id="act:ACLA_086720"/>
<dbReference type="PANTHER" id="PTHR10677">
    <property type="entry name" value="UBIQUILIN"/>
    <property type="match status" value="1"/>
</dbReference>
<dbReference type="PROSITE" id="PS50030">
    <property type="entry name" value="UBA"/>
    <property type="match status" value="1"/>
</dbReference>
<evidence type="ECO:0000313" key="5">
    <source>
        <dbReference type="Proteomes" id="UP000006701"/>
    </source>
</evidence>
<dbReference type="AlphaFoldDB" id="A1CUI4"/>
<dbReference type="Pfam" id="PF00627">
    <property type="entry name" value="UBA"/>
    <property type="match status" value="1"/>
</dbReference>
<dbReference type="OMA" id="PGMDMFG"/>
<dbReference type="GO" id="GO:0036435">
    <property type="term" value="F:K48-linked polyubiquitin modification-dependent protein binding"/>
    <property type="evidence" value="ECO:0007669"/>
    <property type="project" value="EnsemblFungi"/>
</dbReference>
<dbReference type="EMBL" id="DS027060">
    <property type="protein sequence ID" value="EAW06971.1"/>
    <property type="molecule type" value="Genomic_DNA"/>
</dbReference>
<dbReference type="HOGENOM" id="CLU_024293_0_1_1"/>
<dbReference type="CDD" id="cd14324">
    <property type="entry name" value="UBA_Dsk2p_like"/>
    <property type="match status" value="1"/>
</dbReference>
<dbReference type="Pfam" id="PF00240">
    <property type="entry name" value="ubiquitin"/>
    <property type="match status" value="1"/>
</dbReference>
<organism evidence="4 5">
    <name type="scientific">Aspergillus clavatus (strain ATCC 1007 / CBS 513.65 / DSM 816 / NCTC 3887 / NRRL 1 / QM 1276 / 107)</name>
    <dbReference type="NCBI Taxonomy" id="344612"/>
    <lineage>
        <taxon>Eukaryota</taxon>
        <taxon>Fungi</taxon>
        <taxon>Dikarya</taxon>
        <taxon>Ascomycota</taxon>
        <taxon>Pezizomycotina</taxon>
        <taxon>Eurotiomycetes</taxon>
        <taxon>Eurotiomycetidae</taxon>
        <taxon>Eurotiales</taxon>
        <taxon>Aspergillaceae</taxon>
        <taxon>Aspergillus</taxon>
        <taxon>Aspergillus subgen. Fumigati</taxon>
    </lineage>
</organism>
<evidence type="ECO:0000259" key="3">
    <source>
        <dbReference type="PROSITE" id="PS50053"/>
    </source>
</evidence>
<dbReference type="SMART" id="SM00213">
    <property type="entry name" value="UBQ"/>
    <property type="match status" value="1"/>
</dbReference>
<dbReference type="FunFam" id="3.10.20.90:FF:000220">
    <property type="entry name" value="Ubiquitin-like protein DskB"/>
    <property type="match status" value="1"/>
</dbReference>
<feature type="domain" description="Ubiquitin-like" evidence="3">
    <location>
        <begin position="13"/>
        <end position="90"/>
    </location>
</feature>
<sequence length="476" mass="49058">MADDTATTEDAPITFTIKSSNDAKYTFTLPLSTQVVELKRKLSAPEYADTPAERQRLIYSGRVLKDNETLATYKIKEGHTIHLVKSAASNQRQAGATQSASTSAPTGASTTPAPSGVPTNLAAGTGNNPLAGLTGARYAGFAQLPGAGMFGPDGGMGPPPDAESMLNMLENPQFQSTINEALQNPAMIDMMIQQNPMLRDMGPGVRQMMQSPEFRRMLTDPSSIRQMLQMQRAFGGGGAGGLGGGSAFPAPGVTNTTPEESRDTQNTNNTDAAGTGAPLFNPFAPPALGAGNPFAALFGGNGPNFGANPSSAATTAGGDQAQGTQGATGSAAAGSTTTGEGQNQQNLQNPFSFLMNPAMFGGAGPQGGQAGSNPFNPQQNPFLRDPALLSQMMQAMGAQGGEGGAAGANPLAALLGGGGFGTPPPQDNRPPEERYAEQLRQLNDMGFFEFERNVEALRRSGGSVQGAIEYLLSHPS</sequence>
<dbReference type="GO" id="GO:0036503">
    <property type="term" value="P:ERAD pathway"/>
    <property type="evidence" value="ECO:0007669"/>
    <property type="project" value="EnsemblFungi"/>
</dbReference>
<dbReference type="eggNOG" id="KOG0010">
    <property type="taxonomic scope" value="Eukaryota"/>
</dbReference>
<dbReference type="OrthoDB" id="267397at2759"/>
<keyword evidence="5" id="KW-1185">Reference proteome</keyword>
<dbReference type="GO" id="GO:0005829">
    <property type="term" value="C:cytosol"/>
    <property type="evidence" value="ECO:0007669"/>
    <property type="project" value="TreeGrafter"/>
</dbReference>
<dbReference type="InterPro" id="IPR009060">
    <property type="entry name" value="UBA-like_sf"/>
</dbReference>
<feature type="region of interest" description="Disordered" evidence="1">
    <location>
        <begin position="308"/>
        <end position="380"/>
    </location>
</feature>
<protein>
    <submittedName>
        <fullName evidence="4">Ubiquitin-like protein DskB, putative</fullName>
    </submittedName>
</protein>
<dbReference type="PROSITE" id="PS50053">
    <property type="entry name" value="UBIQUITIN_2"/>
    <property type="match status" value="1"/>
</dbReference>
<dbReference type="SMART" id="SM00165">
    <property type="entry name" value="UBA"/>
    <property type="match status" value="1"/>
</dbReference>
<feature type="region of interest" description="Disordered" evidence="1">
    <location>
        <begin position="88"/>
        <end position="123"/>
    </location>
</feature>
<gene>
    <name evidence="4" type="ORF">ACLA_086720</name>
</gene>
<proteinExistence type="predicted"/>
<dbReference type="GO" id="GO:0006511">
    <property type="term" value="P:ubiquitin-dependent protein catabolic process"/>
    <property type="evidence" value="ECO:0007669"/>
    <property type="project" value="TreeGrafter"/>
</dbReference>
<dbReference type="STRING" id="344612.A1CUI4"/>
<feature type="domain" description="UBA" evidence="2">
    <location>
        <begin position="430"/>
        <end position="474"/>
    </location>
</feature>
<dbReference type="GO" id="GO:0072665">
    <property type="term" value="P:protein localization to vacuole"/>
    <property type="evidence" value="ECO:0007669"/>
    <property type="project" value="EnsemblFungi"/>
</dbReference>
<feature type="compositionally biased region" description="Low complexity" evidence="1">
    <location>
        <begin position="308"/>
        <end position="342"/>
    </location>
</feature>
<dbReference type="InterPro" id="IPR006636">
    <property type="entry name" value="STI1_HS-bd"/>
</dbReference>
<dbReference type="PANTHER" id="PTHR10677:SF3">
    <property type="entry name" value="FI07626P-RELATED"/>
    <property type="match status" value="1"/>
</dbReference>
<dbReference type="InterPro" id="IPR029071">
    <property type="entry name" value="Ubiquitin-like_domsf"/>
</dbReference>
<dbReference type="SMART" id="SM00727">
    <property type="entry name" value="STI1"/>
    <property type="match status" value="2"/>
</dbReference>
<dbReference type="RefSeq" id="XP_001268397.1">
    <property type="nucleotide sequence ID" value="XM_001268396.1"/>
</dbReference>
<dbReference type="SUPFAM" id="SSF54236">
    <property type="entry name" value="Ubiquitin-like"/>
    <property type="match status" value="1"/>
</dbReference>
<dbReference type="Pfam" id="PF23195">
    <property type="entry name" value="UBQLN1"/>
    <property type="match status" value="1"/>
</dbReference>
<feature type="compositionally biased region" description="Polar residues" evidence="1">
    <location>
        <begin position="253"/>
        <end position="272"/>
    </location>
</feature>
<reference evidence="4 5" key="1">
    <citation type="journal article" date="2008" name="PLoS Genet.">
        <title>Genomic islands in the pathogenic filamentous fungus Aspergillus fumigatus.</title>
        <authorList>
            <person name="Fedorova N.D."/>
            <person name="Khaldi N."/>
            <person name="Joardar V.S."/>
            <person name="Maiti R."/>
            <person name="Amedeo P."/>
            <person name="Anderson M.J."/>
            <person name="Crabtree J."/>
            <person name="Silva J.C."/>
            <person name="Badger J.H."/>
            <person name="Albarraq A."/>
            <person name="Angiuoli S."/>
            <person name="Bussey H."/>
            <person name="Bowyer P."/>
            <person name="Cotty P.J."/>
            <person name="Dyer P.S."/>
            <person name="Egan A."/>
            <person name="Galens K."/>
            <person name="Fraser-Liggett C.M."/>
            <person name="Haas B.J."/>
            <person name="Inman J.M."/>
            <person name="Kent R."/>
            <person name="Lemieux S."/>
            <person name="Malavazi I."/>
            <person name="Orvis J."/>
            <person name="Roemer T."/>
            <person name="Ronning C.M."/>
            <person name="Sundaram J.P."/>
            <person name="Sutton G."/>
            <person name="Turner G."/>
            <person name="Venter J.C."/>
            <person name="White O.R."/>
            <person name="Whitty B.R."/>
            <person name="Youngman P."/>
            <person name="Wolfe K.H."/>
            <person name="Goldman G.H."/>
            <person name="Wortman J.R."/>
            <person name="Jiang B."/>
            <person name="Denning D.W."/>
            <person name="Nierman W.C."/>
        </authorList>
    </citation>
    <scope>NUCLEOTIDE SEQUENCE [LARGE SCALE GENOMIC DNA]</scope>
    <source>
        <strain evidence="5">ATCC 1007 / CBS 513.65 / DSM 816 / NCTC 3887 / NRRL 1</strain>
    </source>
</reference>
<dbReference type="InterPro" id="IPR015940">
    <property type="entry name" value="UBA"/>
</dbReference>
<dbReference type="FunFam" id="1.10.8.10:FF:000024">
    <property type="entry name" value="Ubiquitin domain-containing protein DSK2"/>
    <property type="match status" value="1"/>
</dbReference>
<dbReference type="InterPro" id="IPR015496">
    <property type="entry name" value="Ubiquilin"/>
</dbReference>
<dbReference type="GO" id="GO:0030474">
    <property type="term" value="P:spindle pole body duplication"/>
    <property type="evidence" value="ECO:0007669"/>
    <property type="project" value="EnsemblFungi"/>
</dbReference>
<feature type="compositionally biased region" description="Gly residues" evidence="1">
    <location>
        <begin position="361"/>
        <end position="370"/>
    </location>
</feature>
<feature type="region of interest" description="Disordered" evidence="1">
    <location>
        <begin position="233"/>
        <end position="284"/>
    </location>
</feature>
<evidence type="ECO:0000313" key="4">
    <source>
        <dbReference type="EMBL" id="EAW06971.1"/>
    </source>
</evidence>
<accession>A1CUI4</accession>
<dbReference type="InterPro" id="IPR000626">
    <property type="entry name" value="Ubiquitin-like_dom"/>
</dbReference>
<dbReference type="Gene3D" id="1.10.8.10">
    <property type="entry name" value="DNA helicase RuvA subunit, C-terminal domain"/>
    <property type="match status" value="1"/>
</dbReference>
<name>A1CUI4_ASPCL</name>
<dbReference type="CDD" id="cd16106">
    <property type="entry name" value="Ubl_Dsk2p_like"/>
    <property type="match status" value="1"/>
</dbReference>
<dbReference type="GeneID" id="4700289"/>
<dbReference type="GO" id="GO:0030674">
    <property type="term" value="F:protein-macromolecule adaptor activity"/>
    <property type="evidence" value="ECO:0007669"/>
    <property type="project" value="EnsemblFungi"/>
</dbReference>